<sequence>MRYFCLLAVCVFSLFTEATTLSPVQKLGQKTIIDLRYFCVDGTPADACRTPFTHITAQNRQVITDLLTEYAVGGVILFAENIESSTQLITLNYELQSIMRKAGLPPLFIAIDQEGGRVARLPEDMAVRFSGNMAIGATYAKSGTRFAKDVAKGMASTLKRLGINVNFAPSLDVNSNSDNPVINVRSYGEQPAMVAALGEAAVRAMQQQGVISAVKHFPGHGDTHTDSHSHLPRVTHDRATIDKQDLLPFKRVIRDAAPAMVMTAHIQYPALDSDTVVSQSGKETIVPATMSSRILTDLLRDQLKFKGLIVSDAMDMAGITTFFSPQQALATAFAAGVDVALMPLPLRVPDDITGFGELLASVEKLTQQQQNGKARLEASLARIRETKTAFSVGAFINTSLTARLASAKNTLPQPSNLALDRDLSRQAITRITPSSAVTLSQQAQWLFVMPDQAHCVAARAAATAKNITSRCLSYFSLPPSEVTQKAVAAADAIIVGDITPQHAIYETGGLDPQVPRATLSSQHAWLKAVMKTAQSNHKNVVFVAMRAPYIVTEMAPFASQTLASYFYNVGVTGQRARSVMFDSLTEVLLGNQAAQGTLPVTVPLAPAR</sequence>
<organism evidence="8 9">
    <name type="scientific">Alteromonas halophila</name>
    <dbReference type="NCBI Taxonomy" id="516698"/>
    <lineage>
        <taxon>Bacteria</taxon>
        <taxon>Pseudomonadati</taxon>
        <taxon>Pseudomonadota</taxon>
        <taxon>Gammaproteobacteria</taxon>
        <taxon>Alteromonadales</taxon>
        <taxon>Alteromonadaceae</taxon>
        <taxon>Alteromonas/Salinimonas group</taxon>
        <taxon>Alteromonas</taxon>
    </lineage>
</organism>
<dbReference type="GO" id="GO:0009254">
    <property type="term" value="P:peptidoglycan turnover"/>
    <property type="evidence" value="ECO:0007669"/>
    <property type="project" value="TreeGrafter"/>
</dbReference>
<keyword evidence="4" id="KW-0378">Hydrolase</keyword>
<protein>
    <recommendedName>
        <fullName evidence="3">beta-N-acetylhexosaminidase</fullName>
        <ecNumber evidence="3">3.2.1.52</ecNumber>
    </recommendedName>
</protein>
<comment type="catalytic activity">
    <reaction evidence="1">
        <text>Hydrolysis of terminal non-reducing N-acetyl-D-hexosamine residues in N-acetyl-beta-D-hexosaminides.</text>
        <dbReference type="EC" id="3.2.1.52"/>
    </reaction>
</comment>
<dbReference type="EC" id="3.2.1.52" evidence="3"/>
<dbReference type="Pfam" id="PF00933">
    <property type="entry name" value="Glyco_hydro_3"/>
    <property type="match status" value="1"/>
</dbReference>
<dbReference type="Gene3D" id="3.40.50.1700">
    <property type="entry name" value="Glycoside hydrolase family 3 C-terminal domain"/>
    <property type="match status" value="1"/>
</dbReference>
<dbReference type="InterPro" id="IPR017853">
    <property type="entry name" value="GH"/>
</dbReference>
<dbReference type="AlphaFoldDB" id="A0A918JG99"/>
<evidence type="ECO:0000256" key="6">
    <source>
        <dbReference type="SAM" id="SignalP"/>
    </source>
</evidence>
<feature type="chain" id="PRO_5037241198" description="beta-N-acetylhexosaminidase" evidence="6">
    <location>
        <begin position="19"/>
        <end position="608"/>
    </location>
</feature>
<dbReference type="Proteomes" id="UP000631300">
    <property type="component" value="Unassembled WGS sequence"/>
</dbReference>
<feature type="signal peptide" evidence="6">
    <location>
        <begin position="1"/>
        <end position="18"/>
    </location>
</feature>
<dbReference type="GO" id="GO:0005975">
    <property type="term" value="P:carbohydrate metabolic process"/>
    <property type="evidence" value="ECO:0007669"/>
    <property type="project" value="InterPro"/>
</dbReference>
<dbReference type="PANTHER" id="PTHR30480">
    <property type="entry name" value="BETA-HEXOSAMINIDASE-RELATED"/>
    <property type="match status" value="1"/>
</dbReference>
<evidence type="ECO:0000256" key="2">
    <source>
        <dbReference type="ARBA" id="ARBA00005336"/>
    </source>
</evidence>
<keyword evidence="6" id="KW-0732">Signal</keyword>
<dbReference type="EMBL" id="BMXP01000002">
    <property type="protein sequence ID" value="GGW79469.1"/>
    <property type="molecule type" value="Genomic_DNA"/>
</dbReference>
<dbReference type="SUPFAM" id="SSF51445">
    <property type="entry name" value="(Trans)glycosidases"/>
    <property type="match status" value="1"/>
</dbReference>
<evidence type="ECO:0000313" key="8">
    <source>
        <dbReference type="EMBL" id="GGW79469.1"/>
    </source>
</evidence>
<dbReference type="InterPro" id="IPR036881">
    <property type="entry name" value="Glyco_hydro_3_C_sf"/>
</dbReference>
<reference evidence="8" key="2">
    <citation type="submission" date="2020-09" db="EMBL/GenBank/DDBJ databases">
        <authorList>
            <person name="Sun Q."/>
            <person name="Kim S."/>
        </authorList>
    </citation>
    <scope>NUCLEOTIDE SEQUENCE</scope>
    <source>
        <strain evidence="8">KCTC 22164</strain>
    </source>
</reference>
<gene>
    <name evidence="8" type="ORF">GCM10007391_10310</name>
</gene>
<evidence type="ECO:0000256" key="3">
    <source>
        <dbReference type="ARBA" id="ARBA00012663"/>
    </source>
</evidence>
<comment type="caution">
    <text evidence="8">The sequence shown here is derived from an EMBL/GenBank/DDBJ whole genome shotgun (WGS) entry which is preliminary data.</text>
</comment>
<dbReference type="PROSITE" id="PS00775">
    <property type="entry name" value="GLYCOSYL_HYDROL_F3"/>
    <property type="match status" value="1"/>
</dbReference>
<dbReference type="PANTHER" id="PTHR30480:SF13">
    <property type="entry name" value="BETA-HEXOSAMINIDASE"/>
    <property type="match status" value="1"/>
</dbReference>
<evidence type="ECO:0000256" key="1">
    <source>
        <dbReference type="ARBA" id="ARBA00001231"/>
    </source>
</evidence>
<dbReference type="InterPro" id="IPR019800">
    <property type="entry name" value="Glyco_hydro_3_AS"/>
</dbReference>
<evidence type="ECO:0000259" key="7">
    <source>
        <dbReference type="Pfam" id="PF00933"/>
    </source>
</evidence>
<accession>A0A918JG99</accession>
<feature type="domain" description="Glycoside hydrolase family 3 N-terminal" evidence="7">
    <location>
        <begin position="55"/>
        <end position="383"/>
    </location>
</feature>
<proteinExistence type="inferred from homology"/>
<dbReference type="InterPro" id="IPR001764">
    <property type="entry name" value="Glyco_hydro_3_N"/>
</dbReference>
<keyword evidence="9" id="KW-1185">Reference proteome</keyword>
<dbReference type="InterPro" id="IPR050226">
    <property type="entry name" value="NagZ_Beta-hexosaminidase"/>
</dbReference>
<evidence type="ECO:0000256" key="4">
    <source>
        <dbReference type="ARBA" id="ARBA00022801"/>
    </source>
</evidence>
<name>A0A918JG99_9ALTE</name>
<evidence type="ECO:0000313" key="9">
    <source>
        <dbReference type="Proteomes" id="UP000631300"/>
    </source>
</evidence>
<dbReference type="Gene3D" id="3.20.20.300">
    <property type="entry name" value="Glycoside hydrolase, family 3, N-terminal domain"/>
    <property type="match status" value="1"/>
</dbReference>
<comment type="similarity">
    <text evidence="2">Belongs to the glycosyl hydrolase 3 family.</text>
</comment>
<dbReference type="GO" id="GO:0004563">
    <property type="term" value="F:beta-N-acetylhexosaminidase activity"/>
    <property type="evidence" value="ECO:0007669"/>
    <property type="project" value="UniProtKB-EC"/>
</dbReference>
<reference evidence="8" key="1">
    <citation type="journal article" date="2014" name="Int. J. Syst. Evol. Microbiol.">
        <title>Complete genome sequence of Corynebacterium casei LMG S-19264T (=DSM 44701T), isolated from a smear-ripened cheese.</title>
        <authorList>
            <consortium name="US DOE Joint Genome Institute (JGI-PGF)"/>
            <person name="Walter F."/>
            <person name="Albersmeier A."/>
            <person name="Kalinowski J."/>
            <person name="Ruckert C."/>
        </authorList>
    </citation>
    <scope>NUCLEOTIDE SEQUENCE</scope>
    <source>
        <strain evidence="8">KCTC 22164</strain>
    </source>
</reference>
<evidence type="ECO:0000256" key="5">
    <source>
        <dbReference type="ARBA" id="ARBA00023295"/>
    </source>
</evidence>
<dbReference type="InterPro" id="IPR036962">
    <property type="entry name" value="Glyco_hydro_3_N_sf"/>
</dbReference>
<dbReference type="RefSeq" id="WP_189404077.1">
    <property type="nucleotide sequence ID" value="NZ_BMXP01000002.1"/>
</dbReference>
<keyword evidence="5" id="KW-0326">Glycosidase</keyword>